<organism evidence="1 2">
    <name type="scientific">Shewanella algicola</name>
    <dbReference type="NCBI Taxonomy" id="640633"/>
    <lineage>
        <taxon>Bacteria</taxon>
        <taxon>Pseudomonadati</taxon>
        <taxon>Pseudomonadota</taxon>
        <taxon>Gammaproteobacteria</taxon>
        <taxon>Alteromonadales</taxon>
        <taxon>Shewanellaceae</taxon>
        <taxon>Shewanella</taxon>
    </lineage>
</organism>
<name>A0A9X2CBB3_9GAMM</name>
<protein>
    <submittedName>
        <fullName evidence="1">Uncharacterized protein</fullName>
    </submittedName>
</protein>
<evidence type="ECO:0000313" key="2">
    <source>
        <dbReference type="Proteomes" id="UP001139408"/>
    </source>
</evidence>
<dbReference type="Proteomes" id="UP001139408">
    <property type="component" value="Unassembled WGS sequence"/>
</dbReference>
<dbReference type="EMBL" id="JAKILJ010000032">
    <property type="protein sequence ID" value="MCL1106374.1"/>
    <property type="molecule type" value="Genomic_DNA"/>
</dbReference>
<keyword evidence="2" id="KW-1185">Reference proteome</keyword>
<reference evidence="1" key="1">
    <citation type="submission" date="2022-01" db="EMBL/GenBank/DDBJ databases">
        <title>Whole genome-based taxonomy of the Shewanellaceae.</title>
        <authorList>
            <person name="Martin-Rodriguez A.J."/>
        </authorList>
    </citation>
    <scope>NUCLEOTIDE SEQUENCE</scope>
    <source>
        <strain evidence="1">DSM 23803</strain>
    </source>
</reference>
<evidence type="ECO:0000313" key="1">
    <source>
        <dbReference type="EMBL" id="MCL1106374.1"/>
    </source>
</evidence>
<gene>
    <name evidence="1" type="ORF">L2749_14095</name>
</gene>
<comment type="caution">
    <text evidence="1">The sequence shown here is derived from an EMBL/GenBank/DDBJ whole genome shotgun (WGS) entry which is preliminary data.</text>
</comment>
<dbReference type="AlphaFoldDB" id="A0A9X2CBB3"/>
<sequence>MTEPINHLITTNCFGHYQRQQERAYQYQVKPPLRTLIESIPPMLWHDIKGITLHPDLGFTSRARFNNLEQLYQWLGGRSQTYNTHNLPYLNWKIARFNKTLNIEDLRPHCAQFPAPQLLKKFGINE</sequence>
<proteinExistence type="predicted"/>
<accession>A0A9X2CBB3</accession>
<dbReference type="RefSeq" id="WP_188925731.1">
    <property type="nucleotide sequence ID" value="NZ_BMQI01000030.1"/>
</dbReference>